<dbReference type="InterPro" id="IPR051016">
    <property type="entry name" value="Diverse_Substrate_AcTransf"/>
</dbReference>
<sequence>MTVAIRQATIEDVALLHEAIVKLAQHMGALERVRSTPDDLRRHGFGYRPAFEALIAEVDGVFAGMCLYFPSFSTWRGKPGIYVQDIFVEAKFRGSKIGERLLQATAQRGVATGAGYLRLSVETDNHGAQGFYSHLGIEWSRSERIHGIYGEAFTALAEWTIEQER</sequence>
<dbReference type="PANTHER" id="PTHR10545">
    <property type="entry name" value="DIAMINE N-ACETYLTRANSFERASE"/>
    <property type="match status" value="1"/>
</dbReference>
<name>A0A2P7BR63_9HYPH</name>
<evidence type="ECO:0000256" key="1">
    <source>
        <dbReference type="ARBA" id="ARBA00008694"/>
    </source>
</evidence>
<dbReference type="Pfam" id="PF00583">
    <property type="entry name" value="Acetyltransf_1"/>
    <property type="match status" value="1"/>
</dbReference>
<dbReference type="Proteomes" id="UP000241444">
    <property type="component" value="Unassembled WGS sequence"/>
</dbReference>
<accession>A0A2P7BR63</accession>
<organism evidence="5 6">
    <name type="scientific">Phyllobacterium brassicacearum</name>
    <dbReference type="NCBI Taxonomy" id="314235"/>
    <lineage>
        <taxon>Bacteria</taxon>
        <taxon>Pseudomonadati</taxon>
        <taxon>Pseudomonadota</taxon>
        <taxon>Alphaproteobacteria</taxon>
        <taxon>Hyphomicrobiales</taxon>
        <taxon>Phyllobacteriaceae</taxon>
        <taxon>Phyllobacterium</taxon>
    </lineage>
</organism>
<dbReference type="PROSITE" id="PS51186">
    <property type="entry name" value="GNAT"/>
    <property type="match status" value="1"/>
</dbReference>
<proteinExistence type="inferred from homology"/>
<evidence type="ECO:0000256" key="3">
    <source>
        <dbReference type="ARBA" id="ARBA00023315"/>
    </source>
</evidence>
<evidence type="ECO:0000313" key="6">
    <source>
        <dbReference type="Proteomes" id="UP000241444"/>
    </source>
</evidence>
<dbReference type="Gene3D" id="3.40.630.30">
    <property type="match status" value="1"/>
</dbReference>
<feature type="domain" description="N-acetyltransferase" evidence="4">
    <location>
        <begin position="3"/>
        <end position="162"/>
    </location>
</feature>
<comment type="similarity">
    <text evidence="1">Belongs to the acetyltransferase family.</text>
</comment>
<evidence type="ECO:0000256" key="2">
    <source>
        <dbReference type="ARBA" id="ARBA00022679"/>
    </source>
</evidence>
<dbReference type="RefSeq" id="WP_106711294.1">
    <property type="nucleotide sequence ID" value="NZ_PGGO01000007.1"/>
</dbReference>
<dbReference type="PANTHER" id="PTHR10545:SF29">
    <property type="entry name" value="GH14572P-RELATED"/>
    <property type="match status" value="1"/>
</dbReference>
<comment type="caution">
    <text evidence="5">The sequence shown here is derived from an EMBL/GenBank/DDBJ whole genome shotgun (WGS) entry which is preliminary data.</text>
</comment>
<keyword evidence="2 5" id="KW-0808">Transferase</keyword>
<dbReference type="FunFam" id="3.40.630.30:FF:000064">
    <property type="entry name" value="GNAT family acetyltransferase"/>
    <property type="match status" value="1"/>
</dbReference>
<evidence type="ECO:0000313" key="5">
    <source>
        <dbReference type="EMBL" id="PSH68957.1"/>
    </source>
</evidence>
<dbReference type="GO" id="GO:0008080">
    <property type="term" value="F:N-acetyltransferase activity"/>
    <property type="evidence" value="ECO:0007669"/>
    <property type="project" value="UniProtKB-ARBA"/>
</dbReference>
<dbReference type="SUPFAM" id="SSF55729">
    <property type="entry name" value="Acyl-CoA N-acyltransferases (Nat)"/>
    <property type="match status" value="1"/>
</dbReference>
<dbReference type="InterPro" id="IPR000182">
    <property type="entry name" value="GNAT_dom"/>
</dbReference>
<dbReference type="AlphaFoldDB" id="A0A2P7BR63"/>
<keyword evidence="6" id="KW-1185">Reference proteome</keyword>
<keyword evidence="3" id="KW-0012">Acyltransferase</keyword>
<dbReference type="OrthoDB" id="9805924at2"/>
<protein>
    <submittedName>
        <fullName evidence="5">GNAT family N-acetyltransferase</fullName>
    </submittedName>
</protein>
<dbReference type="EMBL" id="PGGO01000007">
    <property type="protein sequence ID" value="PSH68957.1"/>
    <property type="molecule type" value="Genomic_DNA"/>
</dbReference>
<dbReference type="InterPro" id="IPR016181">
    <property type="entry name" value="Acyl_CoA_acyltransferase"/>
</dbReference>
<dbReference type="CDD" id="cd04301">
    <property type="entry name" value="NAT_SF"/>
    <property type="match status" value="1"/>
</dbReference>
<evidence type="ECO:0000259" key="4">
    <source>
        <dbReference type="PROSITE" id="PS51186"/>
    </source>
</evidence>
<reference evidence="6" key="1">
    <citation type="submission" date="2017-11" db="EMBL/GenBank/DDBJ databases">
        <authorList>
            <person name="Kuznetsova I."/>
            <person name="Sazanova A."/>
            <person name="Chirak E."/>
            <person name="Safronova V."/>
            <person name="Willems A."/>
        </authorList>
    </citation>
    <scope>NUCLEOTIDE SEQUENCE [LARGE SCALE GENOMIC DNA]</scope>
    <source>
        <strain evidence="6">STM 196</strain>
    </source>
</reference>
<gene>
    <name evidence="5" type="ORF">CU102_11875</name>
</gene>